<name>A0A7T9DKQ2_9ARCH</name>
<gene>
    <name evidence="1" type="ORF">IPJ89_02445</name>
</gene>
<dbReference type="InterPro" id="IPR011991">
    <property type="entry name" value="ArsR-like_HTH"/>
</dbReference>
<accession>A0A7T9DKQ2</accession>
<dbReference type="PANTHER" id="PTHR33204">
    <property type="entry name" value="TRANSCRIPTIONAL REGULATOR, MARR FAMILY"/>
    <property type="match status" value="1"/>
</dbReference>
<dbReference type="SUPFAM" id="SSF46785">
    <property type="entry name" value="Winged helix' DNA-binding domain"/>
    <property type="match status" value="1"/>
</dbReference>
<reference evidence="1" key="1">
    <citation type="submission" date="2020-11" db="EMBL/GenBank/DDBJ databases">
        <title>Connecting structure to function with the recovery of over 1000 high-quality activated sludge metagenome-assembled genomes encoding full-length rRNA genes using long-read sequencing.</title>
        <authorList>
            <person name="Singleton C.M."/>
            <person name="Petriglieri F."/>
            <person name="Kristensen J.M."/>
            <person name="Kirkegaard R.H."/>
            <person name="Michaelsen T.Y."/>
            <person name="Andersen M.H."/>
            <person name="Karst S.M."/>
            <person name="Dueholm M.S."/>
            <person name="Nielsen P.H."/>
            <person name="Albertsen M."/>
        </authorList>
    </citation>
    <scope>NUCLEOTIDE SEQUENCE</scope>
    <source>
        <strain evidence="1">Fred_18-Q3-R57-64_BAT3C.431</strain>
    </source>
</reference>
<dbReference type="CDD" id="cd00090">
    <property type="entry name" value="HTH_ARSR"/>
    <property type="match status" value="1"/>
</dbReference>
<dbReference type="EMBL" id="CP064981">
    <property type="protein sequence ID" value="QQR93076.1"/>
    <property type="molecule type" value="Genomic_DNA"/>
</dbReference>
<dbReference type="PANTHER" id="PTHR33204:SF18">
    <property type="entry name" value="TRANSCRIPTIONAL REGULATORY PROTEIN"/>
    <property type="match status" value="1"/>
</dbReference>
<organism evidence="1">
    <name type="scientific">Candidatus Iainarchaeum sp</name>
    <dbReference type="NCBI Taxonomy" id="3101447"/>
    <lineage>
        <taxon>Archaea</taxon>
        <taxon>Candidatus Iainarchaeota</taxon>
        <taxon>Candidatus Iainarchaeia</taxon>
        <taxon>Candidatus Iainarchaeales</taxon>
        <taxon>Candidatus Iainarchaeaceae</taxon>
        <taxon>Candidatus Iainarchaeum</taxon>
    </lineage>
</organism>
<sequence>MLPAIDRCVVHEFAHFLGKKSTILFLEELKHHQPIGFNQLSRRLELIPKTVSERLKEMEESGLAQKDADEKYVLTPKGMDACEVVAAIKLFEMKWKLVPETCNETNCVDCKWTQLKQLPDSRPQNL</sequence>
<evidence type="ECO:0000313" key="1">
    <source>
        <dbReference type="EMBL" id="QQR93076.1"/>
    </source>
</evidence>
<dbReference type="AlphaFoldDB" id="A0A7T9DKQ2"/>
<dbReference type="Pfam" id="PF13412">
    <property type="entry name" value="HTH_24"/>
    <property type="match status" value="1"/>
</dbReference>
<dbReference type="InterPro" id="IPR036388">
    <property type="entry name" value="WH-like_DNA-bd_sf"/>
</dbReference>
<dbReference type="Gene3D" id="1.10.10.10">
    <property type="entry name" value="Winged helix-like DNA-binding domain superfamily/Winged helix DNA-binding domain"/>
    <property type="match status" value="1"/>
</dbReference>
<dbReference type="Proteomes" id="UP000596004">
    <property type="component" value="Chromosome"/>
</dbReference>
<dbReference type="InterPro" id="IPR036390">
    <property type="entry name" value="WH_DNA-bd_sf"/>
</dbReference>
<protein>
    <submittedName>
        <fullName evidence="1">Helix-turn-helix transcriptional regulator</fullName>
    </submittedName>
</protein>
<proteinExistence type="predicted"/>
<dbReference type="GO" id="GO:0003677">
    <property type="term" value="F:DNA binding"/>
    <property type="evidence" value="ECO:0007669"/>
    <property type="project" value="UniProtKB-KW"/>
</dbReference>